<dbReference type="OrthoDB" id="10261348at2759"/>
<dbReference type="EMBL" id="QEAO01000015">
    <property type="protein sequence ID" value="TPX34193.1"/>
    <property type="molecule type" value="Genomic_DNA"/>
</dbReference>
<sequence length="167" mass="18685">MDLEAAAKARKAKLADLKARKLGGNVQQQEVKQVPETRQTDDDEEGENASNGHATSGKRRRENGDDIDVLMRPSHLEADTAEFAKEALQAEKDRNQELDLTNLAPKKPNWDLKRDLERKLKKLDRKTQIAITDLIRKRLQKDGDVGDVVGAAGDGVNMKEQEDSDDE</sequence>
<dbReference type="PANTHER" id="PTHR31551:SF1">
    <property type="entry name" value="COILED-COIL DOMAIN-CONTAINING PROTEIN 12"/>
    <property type="match status" value="1"/>
</dbReference>
<dbReference type="PANTHER" id="PTHR31551">
    <property type="entry name" value="PRE-MRNA-SPLICING FACTOR CWF18"/>
    <property type="match status" value="1"/>
</dbReference>
<evidence type="ECO:0000256" key="1">
    <source>
        <dbReference type="SAM" id="Coils"/>
    </source>
</evidence>
<keyword evidence="1" id="KW-0175">Coiled coil</keyword>
<organism evidence="3 4">
    <name type="scientific">Synchytrium microbalum</name>
    <dbReference type="NCBI Taxonomy" id="1806994"/>
    <lineage>
        <taxon>Eukaryota</taxon>
        <taxon>Fungi</taxon>
        <taxon>Fungi incertae sedis</taxon>
        <taxon>Chytridiomycota</taxon>
        <taxon>Chytridiomycota incertae sedis</taxon>
        <taxon>Chytridiomycetes</taxon>
        <taxon>Synchytriales</taxon>
        <taxon>Synchytriaceae</taxon>
        <taxon>Synchytrium</taxon>
    </lineage>
</organism>
<dbReference type="Proteomes" id="UP000319731">
    <property type="component" value="Unassembled WGS sequence"/>
</dbReference>
<evidence type="ECO:0000313" key="4">
    <source>
        <dbReference type="Proteomes" id="UP000319731"/>
    </source>
</evidence>
<dbReference type="RefSeq" id="XP_031024990.1">
    <property type="nucleotide sequence ID" value="XM_031168978.1"/>
</dbReference>
<feature type="region of interest" description="Disordered" evidence="2">
    <location>
        <begin position="145"/>
        <end position="167"/>
    </location>
</feature>
<dbReference type="AlphaFoldDB" id="A0A507C9G9"/>
<feature type="region of interest" description="Disordered" evidence="2">
    <location>
        <begin position="1"/>
        <end position="75"/>
    </location>
</feature>
<reference evidence="3 4" key="1">
    <citation type="journal article" date="2019" name="Sci. Rep.">
        <title>Comparative genomics of chytrid fungi reveal insights into the obligate biotrophic and pathogenic lifestyle of Synchytrium endobioticum.</title>
        <authorList>
            <person name="van de Vossenberg B.T.L.H."/>
            <person name="Warris S."/>
            <person name="Nguyen H.D.T."/>
            <person name="van Gent-Pelzer M.P.E."/>
            <person name="Joly D.L."/>
            <person name="van de Geest H.C."/>
            <person name="Bonants P.J.M."/>
            <person name="Smith D.S."/>
            <person name="Levesque C.A."/>
            <person name="van der Lee T.A.J."/>
        </authorList>
    </citation>
    <scope>NUCLEOTIDE SEQUENCE [LARGE SCALE GENOMIC DNA]</scope>
    <source>
        <strain evidence="3 4">JEL517</strain>
    </source>
</reference>
<accession>A0A507C9G9</accession>
<keyword evidence="4" id="KW-1185">Reference proteome</keyword>
<dbReference type="STRING" id="1806994.A0A507C9G9"/>
<dbReference type="GO" id="GO:0071014">
    <property type="term" value="C:post-mRNA release spliceosomal complex"/>
    <property type="evidence" value="ECO:0007669"/>
    <property type="project" value="TreeGrafter"/>
</dbReference>
<dbReference type="GeneID" id="42004275"/>
<name>A0A507C9G9_9FUNG</name>
<dbReference type="GO" id="GO:0005684">
    <property type="term" value="C:U2-type spliceosomal complex"/>
    <property type="evidence" value="ECO:0007669"/>
    <property type="project" value="TreeGrafter"/>
</dbReference>
<gene>
    <name evidence="3" type="ORF">SmJEL517_g03050</name>
</gene>
<dbReference type="Pfam" id="PF08315">
    <property type="entry name" value="cwf18"/>
    <property type="match status" value="1"/>
</dbReference>
<evidence type="ECO:0000256" key="2">
    <source>
        <dbReference type="SAM" id="MobiDB-lite"/>
    </source>
</evidence>
<proteinExistence type="predicted"/>
<protein>
    <recommendedName>
        <fullName evidence="5">Cwf18 pre-mRNA splicing factor</fullName>
    </recommendedName>
</protein>
<comment type="caution">
    <text evidence="3">The sequence shown here is derived from an EMBL/GenBank/DDBJ whole genome shotgun (WGS) entry which is preliminary data.</text>
</comment>
<evidence type="ECO:0000313" key="3">
    <source>
        <dbReference type="EMBL" id="TPX34193.1"/>
    </source>
</evidence>
<dbReference type="InterPro" id="IPR013169">
    <property type="entry name" value="mRNA_splic_Cwf18-like"/>
</dbReference>
<feature type="compositionally biased region" description="Low complexity" evidence="2">
    <location>
        <begin position="146"/>
        <end position="156"/>
    </location>
</feature>
<evidence type="ECO:0008006" key="5">
    <source>
        <dbReference type="Google" id="ProtNLM"/>
    </source>
</evidence>
<feature type="coiled-coil region" evidence="1">
    <location>
        <begin position="81"/>
        <end position="133"/>
    </location>
</feature>